<evidence type="ECO:0000313" key="1">
    <source>
        <dbReference type="EMBL" id="MFD2035781.1"/>
    </source>
</evidence>
<dbReference type="Gene3D" id="3.90.550.10">
    <property type="entry name" value="Spore Coat Polysaccharide Biosynthesis Protein SpsA, Chain A"/>
    <property type="match status" value="1"/>
</dbReference>
<reference evidence="2" key="1">
    <citation type="journal article" date="2019" name="Int. J. Syst. Evol. Microbiol.">
        <title>The Global Catalogue of Microorganisms (GCM) 10K type strain sequencing project: providing services to taxonomists for standard genome sequencing and annotation.</title>
        <authorList>
            <consortium name="The Broad Institute Genomics Platform"/>
            <consortium name="The Broad Institute Genome Sequencing Center for Infectious Disease"/>
            <person name="Wu L."/>
            <person name="Ma J."/>
        </authorList>
    </citation>
    <scope>NUCLEOTIDE SEQUENCE [LARGE SCALE GENOMIC DNA]</scope>
    <source>
        <strain evidence="2">CGMCC 1.15180</strain>
    </source>
</reference>
<proteinExistence type="predicted"/>
<dbReference type="RefSeq" id="WP_376886716.1">
    <property type="nucleotide sequence ID" value="NZ_JBHUHR010000038.1"/>
</dbReference>
<dbReference type="SUPFAM" id="SSF53448">
    <property type="entry name" value="Nucleotide-diphospho-sugar transferases"/>
    <property type="match status" value="1"/>
</dbReference>
<dbReference type="Proteomes" id="UP001597361">
    <property type="component" value="Unassembled WGS sequence"/>
</dbReference>
<sequence>MKTSNKNLAPICLFTFNRLDETIKTVEALKKNHLALYSELYIFSDGPKNDIQKTKINEVRNYLHTIDGFKNVTIIESTINIGLANSIINGVSKVIKTHSRVIVIEDDLVTSSNFLDFMNQAIDFYKNDKNVISISGFTLPLPGLKSCNQDYYFGVRASSWGWGTWQDRWEDVDWEMKNYDKFIQQKPLRRKFREGGSDMVRMLNNQNKGKIDSWAIRFCFHQFNKGMFTVFPSKSKIYSIGFSKDATHTKSVSRFDTKLDDSDQRQFLFKLYENPDKQLLKEFRSFFSIQKRLLDKVKSIFS</sequence>
<evidence type="ECO:0000313" key="2">
    <source>
        <dbReference type="Proteomes" id="UP001597361"/>
    </source>
</evidence>
<gene>
    <name evidence="1" type="ORF">ACFSKL_13340</name>
</gene>
<dbReference type="InterPro" id="IPR029044">
    <property type="entry name" value="Nucleotide-diphossugar_trans"/>
</dbReference>
<dbReference type="EMBL" id="JBHUHR010000038">
    <property type="protein sequence ID" value="MFD2035781.1"/>
    <property type="molecule type" value="Genomic_DNA"/>
</dbReference>
<protein>
    <submittedName>
        <fullName evidence="1">Glycosyltransferase</fullName>
    </submittedName>
</protein>
<accession>A0ABW4VNR6</accession>
<keyword evidence="2" id="KW-1185">Reference proteome</keyword>
<name>A0ABW4VNR6_9BACT</name>
<organism evidence="1 2">
    <name type="scientific">Belliella marina</name>
    <dbReference type="NCBI Taxonomy" id="1644146"/>
    <lineage>
        <taxon>Bacteria</taxon>
        <taxon>Pseudomonadati</taxon>
        <taxon>Bacteroidota</taxon>
        <taxon>Cytophagia</taxon>
        <taxon>Cytophagales</taxon>
        <taxon>Cyclobacteriaceae</taxon>
        <taxon>Belliella</taxon>
    </lineage>
</organism>
<comment type="caution">
    <text evidence="1">The sequence shown here is derived from an EMBL/GenBank/DDBJ whole genome shotgun (WGS) entry which is preliminary data.</text>
</comment>